<evidence type="ECO:0000313" key="2">
    <source>
        <dbReference type="Proteomes" id="UP001596513"/>
    </source>
</evidence>
<proteinExistence type="predicted"/>
<dbReference type="EMBL" id="JBHTEK010000001">
    <property type="protein sequence ID" value="MFC7668992.1"/>
    <property type="molecule type" value="Genomic_DNA"/>
</dbReference>
<protein>
    <recommendedName>
        <fullName evidence="3">HNH endonuclease</fullName>
    </recommendedName>
</protein>
<name>A0ABW2U9A6_9BACT</name>
<evidence type="ECO:0008006" key="3">
    <source>
        <dbReference type="Google" id="ProtNLM"/>
    </source>
</evidence>
<accession>A0ABW2U9A6</accession>
<sequence length="97" mass="10999">MYPINELWNLLPVDREFNQHTKRDKVPDAKRLTAAEPLLAAAYTNYHHSPTLQKAVREDAALRFVGLGTDHTFAATLANCAVRFIDDVAAARYVQRF</sequence>
<dbReference type="RefSeq" id="WP_380204511.1">
    <property type="nucleotide sequence ID" value="NZ_JBHTEK010000001.1"/>
</dbReference>
<evidence type="ECO:0000313" key="1">
    <source>
        <dbReference type="EMBL" id="MFC7668992.1"/>
    </source>
</evidence>
<dbReference type="Proteomes" id="UP001596513">
    <property type="component" value="Unassembled WGS sequence"/>
</dbReference>
<organism evidence="1 2">
    <name type="scientific">Hymenobacter humi</name>
    <dbReference type="NCBI Taxonomy" id="1411620"/>
    <lineage>
        <taxon>Bacteria</taxon>
        <taxon>Pseudomonadati</taxon>
        <taxon>Bacteroidota</taxon>
        <taxon>Cytophagia</taxon>
        <taxon>Cytophagales</taxon>
        <taxon>Hymenobacteraceae</taxon>
        <taxon>Hymenobacter</taxon>
    </lineage>
</organism>
<keyword evidence="2" id="KW-1185">Reference proteome</keyword>
<gene>
    <name evidence="1" type="ORF">ACFQT0_17770</name>
</gene>
<reference evidence="2" key="1">
    <citation type="journal article" date="2019" name="Int. J. Syst. Evol. Microbiol.">
        <title>The Global Catalogue of Microorganisms (GCM) 10K type strain sequencing project: providing services to taxonomists for standard genome sequencing and annotation.</title>
        <authorList>
            <consortium name="The Broad Institute Genomics Platform"/>
            <consortium name="The Broad Institute Genome Sequencing Center for Infectious Disease"/>
            <person name="Wu L."/>
            <person name="Ma J."/>
        </authorList>
    </citation>
    <scope>NUCLEOTIDE SEQUENCE [LARGE SCALE GENOMIC DNA]</scope>
    <source>
        <strain evidence="2">JCM 19635</strain>
    </source>
</reference>
<comment type="caution">
    <text evidence="1">The sequence shown here is derived from an EMBL/GenBank/DDBJ whole genome shotgun (WGS) entry which is preliminary data.</text>
</comment>